<dbReference type="Proteomes" id="UP001234989">
    <property type="component" value="Chromosome 12"/>
</dbReference>
<dbReference type="GO" id="GO:0003964">
    <property type="term" value="F:RNA-directed DNA polymerase activity"/>
    <property type="evidence" value="ECO:0007669"/>
    <property type="project" value="UniProtKB-KW"/>
</dbReference>
<keyword evidence="3" id="KW-0540">Nuclease</keyword>
<dbReference type="GO" id="GO:0016787">
    <property type="term" value="F:hydrolase activity"/>
    <property type="evidence" value="ECO:0007669"/>
    <property type="project" value="UniProtKB-KW"/>
</dbReference>
<keyword evidence="2" id="KW-0548">Nucleotidyltransferase</keyword>
<evidence type="ECO:0000256" key="1">
    <source>
        <dbReference type="ARBA" id="ARBA00022679"/>
    </source>
</evidence>
<accession>A0AAF1A070</accession>
<dbReference type="Pfam" id="PF17917">
    <property type="entry name" value="RT_RNaseH"/>
    <property type="match status" value="1"/>
</dbReference>
<dbReference type="GO" id="GO:0004519">
    <property type="term" value="F:endonuclease activity"/>
    <property type="evidence" value="ECO:0007669"/>
    <property type="project" value="UniProtKB-KW"/>
</dbReference>
<evidence type="ECO:0000256" key="3">
    <source>
        <dbReference type="ARBA" id="ARBA00022722"/>
    </source>
</evidence>
<evidence type="ECO:0000256" key="4">
    <source>
        <dbReference type="ARBA" id="ARBA00022759"/>
    </source>
</evidence>
<reference evidence="8" key="1">
    <citation type="submission" date="2023-08" db="EMBL/GenBank/DDBJ databases">
        <title>A de novo genome assembly of Solanum verrucosum Schlechtendal, a Mexican diploid species geographically isolated from the other diploid A-genome species in potato relatives.</title>
        <authorList>
            <person name="Hosaka K."/>
        </authorList>
    </citation>
    <scope>NUCLEOTIDE SEQUENCE</scope>
    <source>
        <tissue evidence="8">Young leaves</tissue>
    </source>
</reference>
<dbReference type="InterPro" id="IPR043502">
    <property type="entry name" value="DNA/RNA_pol_sf"/>
</dbReference>
<protein>
    <recommendedName>
        <fullName evidence="7">Reverse transcriptase RNase H-like domain-containing protein</fullName>
    </recommendedName>
</protein>
<organism evidence="8 9">
    <name type="scientific">Solanum verrucosum</name>
    <dbReference type="NCBI Taxonomy" id="315347"/>
    <lineage>
        <taxon>Eukaryota</taxon>
        <taxon>Viridiplantae</taxon>
        <taxon>Streptophyta</taxon>
        <taxon>Embryophyta</taxon>
        <taxon>Tracheophyta</taxon>
        <taxon>Spermatophyta</taxon>
        <taxon>Magnoliopsida</taxon>
        <taxon>eudicotyledons</taxon>
        <taxon>Gunneridae</taxon>
        <taxon>Pentapetalae</taxon>
        <taxon>asterids</taxon>
        <taxon>lamiids</taxon>
        <taxon>Solanales</taxon>
        <taxon>Solanaceae</taxon>
        <taxon>Solanoideae</taxon>
        <taxon>Solaneae</taxon>
        <taxon>Solanum</taxon>
    </lineage>
</organism>
<evidence type="ECO:0000313" key="8">
    <source>
        <dbReference type="EMBL" id="WMV58111.1"/>
    </source>
</evidence>
<keyword evidence="9" id="KW-1185">Reference proteome</keyword>
<evidence type="ECO:0000256" key="5">
    <source>
        <dbReference type="ARBA" id="ARBA00022801"/>
    </source>
</evidence>
<evidence type="ECO:0000259" key="7">
    <source>
        <dbReference type="Pfam" id="PF17917"/>
    </source>
</evidence>
<evidence type="ECO:0000256" key="6">
    <source>
        <dbReference type="ARBA" id="ARBA00022918"/>
    </source>
</evidence>
<gene>
    <name evidence="8" type="ORF">MTR67_051496</name>
</gene>
<keyword evidence="1" id="KW-0808">Transferase</keyword>
<evidence type="ECO:0000256" key="2">
    <source>
        <dbReference type="ARBA" id="ARBA00022695"/>
    </source>
</evidence>
<sequence length="70" mass="8336">MKLGKVITYSSRQLKVHEQNYPTRDLKLVIVIFTLKIWRHYLYDVHVDVFTDNKSCVHPEIVESSLEEMT</sequence>
<dbReference type="EMBL" id="CP133623">
    <property type="protein sequence ID" value="WMV58111.1"/>
    <property type="molecule type" value="Genomic_DNA"/>
</dbReference>
<proteinExistence type="predicted"/>
<dbReference type="SUPFAM" id="SSF56672">
    <property type="entry name" value="DNA/RNA polymerases"/>
    <property type="match status" value="1"/>
</dbReference>
<dbReference type="InterPro" id="IPR041373">
    <property type="entry name" value="RT_RNaseH"/>
</dbReference>
<keyword evidence="6" id="KW-0695">RNA-directed DNA polymerase</keyword>
<keyword evidence="4" id="KW-0255">Endonuclease</keyword>
<feature type="domain" description="Reverse transcriptase RNase H-like" evidence="7">
    <location>
        <begin position="5"/>
        <end position="58"/>
    </location>
</feature>
<keyword evidence="5" id="KW-0378">Hydrolase</keyword>
<evidence type="ECO:0000313" key="9">
    <source>
        <dbReference type="Proteomes" id="UP001234989"/>
    </source>
</evidence>
<dbReference type="AlphaFoldDB" id="A0AAF1A070"/>
<name>A0AAF1A070_SOLVR</name>